<evidence type="ECO:0000313" key="2">
    <source>
        <dbReference type="EMBL" id="MEG3184454.1"/>
    </source>
</evidence>
<evidence type="ECO:0000313" key="3">
    <source>
        <dbReference type="Proteomes" id="UP001355056"/>
    </source>
</evidence>
<dbReference type="RefSeq" id="WP_332617000.1">
    <property type="nucleotide sequence ID" value="NZ_JAXGFP010000005.1"/>
</dbReference>
<organism evidence="2 3">
    <name type="scientific">Novilysobacter erysipheiresistens</name>
    <dbReference type="NCBI Taxonomy" id="1749332"/>
    <lineage>
        <taxon>Bacteria</taxon>
        <taxon>Pseudomonadati</taxon>
        <taxon>Pseudomonadota</taxon>
        <taxon>Gammaproteobacteria</taxon>
        <taxon>Lysobacterales</taxon>
        <taxon>Lysobacteraceae</taxon>
        <taxon>Novilysobacter</taxon>
    </lineage>
</organism>
<keyword evidence="3" id="KW-1185">Reference proteome</keyword>
<protein>
    <recommendedName>
        <fullName evidence="4">Transposase</fullName>
    </recommendedName>
</protein>
<gene>
    <name evidence="2" type="ORF">SNE34_10585</name>
</gene>
<evidence type="ECO:0000256" key="1">
    <source>
        <dbReference type="SAM" id="MobiDB-lite"/>
    </source>
</evidence>
<sequence length="70" mass="7914">MNTFSNLPDQFHWSAQDLVNAVPRRLFEFFAFDASPAGAAVGPCANQPPRRPWPTSYLPTEPTPRFRVHS</sequence>
<name>A0ABU7YZY6_9GAMM</name>
<accession>A0ABU7YZY6</accession>
<feature type="region of interest" description="Disordered" evidence="1">
    <location>
        <begin position="43"/>
        <end position="70"/>
    </location>
</feature>
<dbReference type="Proteomes" id="UP001355056">
    <property type="component" value="Unassembled WGS sequence"/>
</dbReference>
<comment type="caution">
    <text evidence="2">The sequence shown here is derived from an EMBL/GenBank/DDBJ whole genome shotgun (WGS) entry which is preliminary data.</text>
</comment>
<reference evidence="2 3" key="1">
    <citation type="journal article" date="2016" name="Int. J. Syst. Evol. Microbiol.">
        <title>Lysobacter erysipheiresistens sp. nov., an antagonist of powdery mildew, isolated from tobacco-cultivated soil.</title>
        <authorList>
            <person name="Xie B."/>
            <person name="Li T."/>
            <person name="Lin X."/>
            <person name="Wang C.J."/>
            <person name="Chen Y.J."/>
            <person name="Liu W.J."/>
            <person name="Zhao Z.W."/>
        </authorList>
    </citation>
    <scope>NUCLEOTIDE SEQUENCE [LARGE SCALE GENOMIC DNA]</scope>
    <source>
        <strain evidence="2 3">RS-LYSO-3</strain>
    </source>
</reference>
<dbReference type="EMBL" id="JAXGFP010000005">
    <property type="protein sequence ID" value="MEG3184454.1"/>
    <property type="molecule type" value="Genomic_DNA"/>
</dbReference>
<proteinExistence type="predicted"/>
<evidence type="ECO:0008006" key="4">
    <source>
        <dbReference type="Google" id="ProtNLM"/>
    </source>
</evidence>